<dbReference type="Proteomes" id="UP000223913">
    <property type="component" value="Unassembled WGS sequence"/>
</dbReference>
<proteinExistence type="predicted"/>
<sequence length="808" mass="90523">MLKSNFKIAWRHLFKQKLFSAIKIGGFALGIAACLLIALFIRDELRYDQRYQEKDRIYRLLGVMNDEGDIMKGVHFPAPMAKALIEDYPEVETAGRFLSSELFGAGSREVRRAAEQQNTFESGFIFADQELLDILEIPIVQGDPKKALAQPNTVVISQSKAEKYFPNENPVGKELVLDNNGEEPLTVGGVMADFPKTSHIHPDFLMTMAGREFWPGEQNFWRANNYHTYVRLQPDANPEQLEENLMGILEKYVLPAQVAAGNVDAEKTLKKASFELQPIEDIHLYSENIHDRLTHGDIRFVWMFGGIAGFILLIACINFINLSTAKSANRAKEVGLRKVVGSYRSHLINQFLTESVLFSLLSFVIGLTLAWVLLPYFNQLAGKQLVIPTNEWWLLPLLLVAAVLIGLLAGLYPSLYLSGFQPIQVLKGKFSRSGKSSKMRNVLVVFQFTTSIILIIGTFVIYQQMNFILNKKLGFDKEQVVTLQGAGTLGDRTKALKEELLKLPSVENATLSDYLPVVGTKRNGNGFWKEGKTKEESPVYGQMWRVDHDYIETMGMKMVAGRDFSVAMPTDSQAVIINQTLARELGLEDPVGKRITNSGFVSEVIGVVEDFHFENMKNEIEGLCIAITDQPAAISVKLNTSDMGAAIDNLTATWDRFAPNQTIRYEFLDDSFALMYSDVKRMGQIFTSFAILAIIVACLGLFALSAFMAEQRSKEMSIRKVLGASVPNIFRMLTQGFLTLVLIALVIAVPLGWYLMKKWLQDYEYRIEIGWEVFAFAGTIALLIAVLTISYQAIRAATDNPIKALGQE</sequence>
<reference evidence="9 10" key="1">
    <citation type="submission" date="2017-10" db="EMBL/GenBank/DDBJ databases">
        <title>The draft genome sequence of Lewinella nigricans NBRC 102662.</title>
        <authorList>
            <person name="Wang K."/>
        </authorList>
    </citation>
    <scope>NUCLEOTIDE SEQUENCE [LARGE SCALE GENOMIC DNA]</scope>
    <source>
        <strain evidence="9 10">NBRC 102662</strain>
    </source>
</reference>
<keyword evidence="3 6" id="KW-0812">Transmembrane</keyword>
<feature type="transmembrane region" description="Helical" evidence="6">
    <location>
        <begin position="300"/>
        <end position="322"/>
    </location>
</feature>
<evidence type="ECO:0000259" key="8">
    <source>
        <dbReference type="Pfam" id="PF12704"/>
    </source>
</evidence>
<dbReference type="InterPro" id="IPR025857">
    <property type="entry name" value="MacB_PCD"/>
</dbReference>
<dbReference type="Pfam" id="PF02687">
    <property type="entry name" value="FtsX"/>
    <property type="match status" value="2"/>
</dbReference>
<feature type="domain" description="ABC3 transporter permease C-terminal" evidence="7">
    <location>
        <begin position="688"/>
        <end position="801"/>
    </location>
</feature>
<evidence type="ECO:0000256" key="4">
    <source>
        <dbReference type="ARBA" id="ARBA00022989"/>
    </source>
</evidence>
<dbReference type="PANTHER" id="PTHR30572:SF18">
    <property type="entry name" value="ABC-TYPE MACROLIDE FAMILY EXPORT SYSTEM PERMEASE COMPONENT 2"/>
    <property type="match status" value="1"/>
</dbReference>
<comment type="caution">
    <text evidence="9">The sequence shown here is derived from an EMBL/GenBank/DDBJ whole genome shotgun (WGS) entry which is preliminary data.</text>
</comment>
<dbReference type="InterPro" id="IPR050250">
    <property type="entry name" value="Macrolide_Exporter_MacB"/>
</dbReference>
<protein>
    <recommendedName>
        <fullName evidence="11">FtsX-like permease family protein</fullName>
    </recommendedName>
</protein>
<keyword evidence="4 6" id="KW-1133">Transmembrane helix</keyword>
<comment type="subcellular location">
    <subcellularLocation>
        <location evidence="1">Cell membrane</location>
        <topology evidence="1">Multi-pass membrane protein</topology>
    </subcellularLocation>
</comment>
<name>A0A2D0N596_FLAN2</name>
<accession>A0A2D0N596</accession>
<feature type="transmembrane region" description="Helical" evidence="6">
    <location>
        <begin position="773"/>
        <end position="794"/>
    </location>
</feature>
<feature type="transmembrane region" description="Helical" evidence="6">
    <location>
        <begin position="393"/>
        <end position="420"/>
    </location>
</feature>
<evidence type="ECO:0000259" key="7">
    <source>
        <dbReference type="Pfam" id="PF02687"/>
    </source>
</evidence>
<dbReference type="InterPro" id="IPR003838">
    <property type="entry name" value="ABC3_permease_C"/>
</dbReference>
<feature type="domain" description="ABC3 transporter permease C-terminal" evidence="7">
    <location>
        <begin position="307"/>
        <end position="421"/>
    </location>
</feature>
<feature type="transmembrane region" description="Helical" evidence="6">
    <location>
        <begin position="441"/>
        <end position="462"/>
    </location>
</feature>
<dbReference type="Pfam" id="PF12704">
    <property type="entry name" value="MacB_PCD"/>
    <property type="match status" value="2"/>
</dbReference>
<dbReference type="PROSITE" id="PS51257">
    <property type="entry name" value="PROKAR_LIPOPROTEIN"/>
    <property type="match status" value="1"/>
</dbReference>
<evidence type="ECO:0000256" key="5">
    <source>
        <dbReference type="ARBA" id="ARBA00023136"/>
    </source>
</evidence>
<keyword evidence="10" id="KW-1185">Reference proteome</keyword>
<keyword evidence="2" id="KW-1003">Cell membrane</keyword>
<feature type="domain" description="MacB-like periplasmic core" evidence="8">
    <location>
        <begin position="453"/>
        <end position="612"/>
    </location>
</feature>
<dbReference type="PANTHER" id="PTHR30572">
    <property type="entry name" value="MEMBRANE COMPONENT OF TRANSPORTER-RELATED"/>
    <property type="match status" value="1"/>
</dbReference>
<dbReference type="EMBL" id="PDUD01000031">
    <property type="protein sequence ID" value="PHN03568.1"/>
    <property type="molecule type" value="Genomic_DNA"/>
</dbReference>
<feature type="domain" description="MacB-like periplasmic core" evidence="8">
    <location>
        <begin position="21"/>
        <end position="245"/>
    </location>
</feature>
<evidence type="ECO:0000256" key="2">
    <source>
        <dbReference type="ARBA" id="ARBA00022475"/>
    </source>
</evidence>
<feature type="transmembrane region" description="Helical" evidence="6">
    <location>
        <begin position="351"/>
        <end position="373"/>
    </location>
</feature>
<evidence type="ECO:0000313" key="10">
    <source>
        <dbReference type="Proteomes" id="UP000223913"/>
    </source>
</evidence>
<evidence type="ECO:0000256" key="6">
    <source>
        <dbReference type="SAM" id="Phobius"/>
    </source>
</evidence>
<evidence type="ECO:0000256" key="3">
    <source>
        <dbReference type="ARBA" id="ARBA00022692"/>
    </source>
</evidence>
<organism evidence="9 10">
    <name type="scientific">Flavilitoribacter nigricans (strain ATCC 23147 / DSM 23189 / NBRC 102662 / NCIMB 1420 / SS-2)</name>
    <name type="common">Lewinella nigricans</name>
    <dbReference type="NCBI Taxonomy" id="1122177"/>
    <lineage>
        <taxon>Bacteria</taxon>
        <taxon>Pseudomonadati</taxon>
        <taxon>Bacteroidota</taxon>
        <taxon>Saprospiria</taxon>
        <taxon>Saprospirales</taxon>
        <taxon>Lewinellaceae</taxon>
        <taxon>Flavilitoribacter</taxon>
    </lineage>
</organism>
<evidence type="ECO:0000313" key="9">
    <source>
        <dbReference type="EMBL" id="PHN03568.1"/>
    </source>
</evidence>
<feature type="transmembrane region" description="Helical" evidence="6">
    <location>
        <begin position="729"/>
        <end position="753"/>
    </location>
</feature>
<dbReference type="GO" id="GO:0005886">
    <property type="term" value="C:plasma membrane"/>
    <property type="evidence" value="ECO:0007669"/>
    <property type="project" value="UniProtKB-SubCell"/>
</dbReference>
<gene>
    <name evidence="9" type="ORF">CRP01_26145</name>
</gene>
<feature type="transmembrane region" description="Helical" evidence="6">
    <location>
        <begin position="685"/>
        <end position="708"/>
    </location>
</feature>
<dbReference type="AlphaFoldDB" id="A0A2D0N596"/>
<keyword evidence="5 6" id="KW-0472">Membrane</keyword>
<evidence type="ECO:0008006" key="11">
    <source>
        <dbReference type="Google" id="ProtNLM"/>
    </source>
</evidence>
<feature type="transmembrane region" description="Helical" evidence="6">
    <location>
        <begin position="21"/>
        <end position="41"/>
    </location>
</feature>
<dbReference type="GO" id="GO:0022857">
    <property type="term" value="F:transmembrane transporter activity"/>
    <property type="evidence" value="ECO:0007669"/>
    <property type="project" value="TreeGrafter"/>
</dbReference>
<evidence type="ECO:0000256" key="1">
    <source>
        <dbReference type="ARBA" id="ARBA00004651"/>
    </source>
</evidence>
<dbReference type="OrthoDB" id="5933722at2"/>